<dbReference type="InterPro" id="IPR018241">
    <property type="entry name" value="Anion_exchange_CS"/>
</dbReference>
<dbReference type="GO" id="GO:0005452">
    <property type="term" value="F:solute:inorganic anion antiporter activity"/>
    <property type="evidence" value="ECO:0007669"/>
    <property type="project" value="InterPro"/>
</dbReference>
<dbReference type="PANTHER" id="PTHR11453:SF12">
    <property type="entry name" value="BAND 3 ANION TRANSPORT PROTEIN"/>
    <property type="match status" value="1"/>
</dbReference>
<sequence length="267" mass="30199">PSTHWLCCPPGEKTKGMMGVSELLISTCVQCVLFSLLSAQPLLVVGFSGPLLVFEEAFYSFCSAYEMEYIVGRVWIGFWLILVVLVVVACEGSFLVRYLSRYTQEIFSFLISLIFIYETFAKLATIFKDHPLQRVYDVRTTYEPNVPEPNTALLSLVLMAGTFFLAFFLRKFKNSAFLPGKARRLIGDFGVPISIFIMALVDYFIQDTYTQKLSVPKGLEVTNSSARSWFINPMGLGKEFPIWMMFAAVVPALLVFILIFLETQITT</sequence>
<dbReference type="PANTHER" id="PTHR11453">
    <property type="entry name" value="ANION EXCHANGE PROTEIN"/>
    <property type="match status" value="1"/>
</dbReference>
<dbReference type="Proteomes" id="UP000611227">
    <property type="component" value="Unassembled WGS sequence"/>
</dbReference>
<feature type="non-terminal residue" evidence="9">
    <location>
        <position position="267"/>
    </location>
</feature>
<dbReference type="AlphaFoldDB" id="A0A852CDI6"/>
<dbReference type="InterPro" id="IPR011531">
    <property type="entry name" value="HCO3_transpt-like_TM_dom"/>
</dbReference>
<evidence type="ECO:0000313" key="9">
    <source>
        <dbReference type="EMBL" id="NXP78795.1"/>
    </source>
</evidence>
<dbReference type="GO" id="GO:0015106">
    <property type="term" value="F:bicarbonate transmembrane transporter activity"/>
    <property type="evidence" value="ECO:0007669"/>
    <property type="project" value="TreeGrafter"/>
</dbReference>
<dbReference type="GO" id="GO:0006820">
    <property type="term" value="P:monoatomic anion transport"/>
    <property type="evidence" value="ECO:0007669"/>
    <property type="project" value="InterPro"/>
</dbReference>
<feature type="transmembrane region" description="Helical" evidence="7">
    <location>
        <begin position="152"/>
        <end position="169"/>
    </location>
</feature>
<dbReference type="PRINTS" id="PR01231">
    <property type="entry name" value="HCO3TRNSPORT"/>
</dbReference>
<keyword evidence="2" id="KW-0813">Transport</keyword>
<name>A0A852CDI6_9PICI</name>
<comment type="catalytic activity">
    <reaction evidence="6">
        <text>hydrogencarbonate(in) + chloride(out) = hydrogencarbonate(out) + chloride(in)</text>
        <dbReference type="Rhea" id="RHEA:72363"/>
        <dbReference type="ChEBI" id="CHEBI:17544"/>
        <dbReference type="ChEBI" id="CHEBI:17996"/>
    </reaction>
</comment>
<feature type="transmembrane region" description="Helical" evidence="7">
    <location>
        <begin position="185"/>
        <end position="205"/>
    </location>
</feature>
<evidence type="ECO:0000256" key="3">
    <source>
        <dbReference type="ARBA" id="ARBA00022692"/>
    </source>
</evidence>
<protein>
    <submittedName>
        <fullName evidence="9">B3AT protein</fullName>
    </submittedName>
</protein>
<dbReference type="InterPro" id="IPR003020">
    <property type="entry name" value="HCO3_transpt_euk"/>
</dbReference>
<dbReference type="GO" id="GO:0016323">
    <property type="term" value="C:basolateral plasma membrane"/>
    <property type="evidence" value="ECO:0007669"/>
    <property type="project" value="TreeGrafter"/>
</dbReference>
<evidence type="ECO:0000256" key="4">
    <source>
        <dbReference type="ARBA" id="ARBA00022989"/>
    </source>
</evidence>
<keyword evidence="5 7" id="KW-0472">Membrane</keyword>
<reference evidence="9" key="1">
    <citation type="submission" date="2019-09" db="EMBL/GenBank/DDBJ databases">
        <title>Bird 10,000 Genomes (B10K) Project - Family phase.</title>
        <authorList>
            <person name="Zhang G."/>
        </authorList>
    </citation>
    <scope>NUCLEOTIDE SEQUENCE</scope>
    <source>
        <strain evidence="9">B10K-DU-001-30</strain>
        <tissue evidence="9">Muscle</tissue>
    </source>
</reference>
<feature type="transmembrane region" description="Helical" evidence="7">
    <location>
        <begin position="74"/>
        <end position="99"/>
    </location>
</feature>
<comment type="subcellular location">
    <subcellularLocation>
        <location evidence="1">Membrane</location>
        <topology evidence="1">Multi-pass membrane protein</topology>
    </subcellularLocation>
</comment>
<evidence type="ECO:0000259" key="8">
    <source>
        <dbReference type="Pfam" id="PF00955"/>
    </source>
</evidence>
<feature type="transmembrane region" description="Helical" evidence="7">
    <location>
        <begin position="240"/>
        <end position="261"/>
    </location>
</feature>
<keyword evidence="2" id="KW-0039">Anion exchange</keyword>
<evidence type="ECO:0000256" key="5">
    <source>
        <dbReference type="ARBA" id="ARBA00023136"/>
    </source>
</evidence>
<feature type="domain" description="Bicarbonate transporter-like transmembrane" evidence="8">
    <location>
        <begin position="146"/>
        <end position="267"/>
    </location>
</feature>
<evidence type="ECO:0000256" key="6">
    <source>
        <dbReference type="ARBA" id="ARBA00049347"/>
    </source>
</evidence>
<organism evidence="9 10">
    <name type="scientific">Ramphastos sulfuratus</name>
    <dbReference type="NCBI Taxonomy" id="322582"/>
    <lineage>
        <taxon>Eukaryota</taxon>
        <taxon>Metazoa</taxon>
        <taxon>Chordata</taxon>
        <taxon>Craniata</taxon>
        <taxon>Vertebrata</taxon>
        <taxon>Euteleostomi</taxon>
        <taxon>Archelosauria</taxon>
        <taxon>Archosauria</taxon>
        <taxon>Dinosauria</taxon>
        <taxon>Saurischia</taxon>
        <taxon>Theropoda</taxon>
        <taxon>Coelurosauria</taxon>
        <taxon>Aves</taxon>
        <taxon>Neognathae</taxon>
        <taxon>Neoaves</taxon>
        <taxon>Telluraves</taxon>
        <taxon>Coraciimorphae</taxon>
        <taxon>Piciformes</taxon>
        <taxon>Ramphastidae</taxon>
        <taxon>Ramphastos</taxon>
    </lineage>
</organism>
<keyword evidence="10" id="KW-1185">Reference proteome</keyword>
<proteinExistence type="predicted"/>
<gene>
    <name evidence="9" type="primary">Slc4a1</name>
    <name evidence="9" type="ORF">RAMSUL_R10163</name>
</gene>
<feature type="domain" description="Bicarbonate transporter-like transmembrane" evidence="8">
    <location>
        <begin position="11"/>
        <end position="139"/>
    </location>
</feature>
<accession>A0A852CDI6</accession>
<feature type="non-terminal residue" evidence="9">
    <location>
        <position position="1"/>
    </location>
</feature>
<dbReference type="EMBL" id="WBNM01030679">
    <property type="protein sequence ID" value="NXP78795.1"/>
    <property type="molecule type" value="Genomic_DNA"/>
</dbReference>
<dbReference type="InterPro" id="IPR001717">
    <property type="entry name" value="Anion_exchange"/>
</dbReference>
<evidence type="ECO:0000256" key="1">
    <source>
        <dbReference type="ARBA" id="ARBA00004141"/>
    </source>
</evidence>
<dbReference type="GO" id="GO:0051453">
    <property type="term" value="P:regulation of intracellular pH"/>
    <property type="evidence" value="ECO:0007669"/>
    <property type="project" value="TreeGrafter"/>
</dbReference>
<keyword evidence="4 7" id="KW-1133">Transmembrane helix</keyword>
<evidence type="ECO:0000256" key="7">
    <source>
        <dbReference type="SAM" id="Phobius"/>
    </source>
</evidence>
<dbReference type="Pfam" id="PF00955">
    <property type="entry name" value="HCO3_cotransp"/>
    <property type="match status" value="2"/>
</dbReference>
<evidence type="ECO:0000313" key="10">
    <source>
        <dbReference type="Proteomes" id="UP000611227"/>
    </source>
</evidence>
<keyword evidence="3 7" id="KW-0812">Transmembrane</keyword>
<dbReference type="PROSITE" id="PS00220">
    <property type="entry name" value="ANION_EXCHANGER_2"/>
    <property type="match status" value="1"/>
</dbReference>
<keyword evidence="2" id="KW-0406">Ion transport</keyword>
<comment type="caution">
    <text evidence="9">The sequence shown here is derived from an EMBL/GenBank/DDBJ whole genome shotgun (WGS) entry which is preliminary data.</text>
</comment>
<dbReference type="PRINTS" id="PR00165">
    <property type="entry name" value="ANIONEXCHNGR"/>
</dbReference>
<feature type="transmembrane region" description="Helical" evidence="7">
    <location>
        <begin position="106"/>
        <end position="127"/>
    </location>
</feature>
<evidence type="ECO:0000256" key="2">
    <source>
        <dbReference type="ARBA" id="ARBA00022681"/>
    </source>
</evidence>
<feature type="transmembrane region" description="Helical" evidence="7">
    <location>
        <begin position="23"/>
        <end position="54"/>
    </location>
</feature>